<dbReference type="InterPro" id="IPR003593">
    <property type="entry name" value="AAA+_ATPase"/>
</dbReference>
<dbReference type="PANTHER" id="PTHR45772">
    <property type="entry name" value="CONSERVED COMPONENT OF ABC TRANSPORTER FOR NATURAL AMINO ACIDS-RELATED"/>
    <property type="match status" value="1"/>
</dbReference>
<dbReference type="SMART" id="SM00382">
    <property type="entry name" value="AAA"/>
    <property type="match status" value="1"/>
</dbReference>
<dbReference type="FunFam" id="3.40.50.300:FF:000421">
    <property type="entry name" value="Branched-chain amino acid ABC transporter ATP-binding protein"/>
    <property type="match status" value="1"/>
</dbReference>
<evidence type="ECO:0000256" key="1">
    <source>
        <dbReference type="ARBA" id="ARBA00022448"/>
    </source>
</evidence>
<dbReference type="PROSITE" id="PS50893">
    <property type="entry name" value="ABC_TRANSPORTER_2"/>
    <property type="match status" value="1"/>
</dbReference>
<dbReference type="GO" id="GO:0016887">
    <property type="term" value="F:ATP hydrolysis activity"/>
    <property type="evidence" value="ECO:0007669"/>
    <property type="project" value="InterPro"/>
</dbReference>
<proteinExistence type="predicted"/>
<dbReference type="InterPro" id="IPR051120">
    <property type="entry name" value="ABC_AA/LPS_Transport"/>
</dbReference>
<feature type="domain" description="ABC transporter" evidence="4">
    <location>
        <begin position="11"/>
        <end position="257"/>
    </location>
</feature>
<dbReference type="AlphaFoldDB" id="A0A7Y9JU60"/>
<dbReference type="InterPro" id="IPR003439">
    <property type="entry name" value="ABC_transporter-like_ATP-bd"/>
</dbReference>
<dbReference type="GO" id="GO:0005886">
    <property type="term" value="C:plasma membrane"/>
    <property type="evidence" value="ECO:0007669"/>
    <property type="project" value="TreeGrafter"/>
</dbReference>
<dbReference type="RefSeq" id="WP_179616967.1">
    <property type="nucleotide sequence ID" value="NZ_JACCBE010000001.1"/>
</dbReference>
<keyword evidence="6" id="KW-1185">Reference proteome</keyword>
<dbReference type="InterPro" id="IPR032823">
    <property type="entry name" value="BCA_ABC_TP_C"/>
</dbReference>
<dbReference type="CDD" id="cd03219">
    <property type="entry name" value="ABC_Mj1267_LivG_branched"/>
    <property type="match status" value="1"/>
</dbReference>
<evidence type="ECO:0000313" key="5">
    <source>
        <dbReference type="EMBL" id="NYD59529.1"/>
    </source>
</evidence>
<dbReference type="Gene3D" id="3.40.50.300">
    <property type="entry name" value="P-loop containing nucleotide triphosphate hydrolases"/>
    <property type="match status" value="1"/>
</dbReference>
<dbReference type="Proteomes" id="UP000516957">
    <property type="component" value="Unassembled WGS sequence"/>
</dbReference>
<gene>
    <name evidence="5" type="ORF">BKA08_003767</name>
</gene>
<dbReference type="GO" id="GO:0005524">
    <property type="term" value="F:ATP binding"/>
    <property type="evidence" value="ECO:0007669"/>
    <property type="project" value="UniProtKB-KW"/>
</dbReference>
<comment type="caution">
    <text evidence="5">The sequence shown here is derived from an EMBL/GenBank/DDBJ whole genome shotgun (WGS) entry which is preliminary data.</text>
</comment>
<evidence type="ECO:0000259" key="4">
    <source>
        <dbReference type="PROSITE" id="PS50893"/>
    </source>
</evidence>
<organism evidence="5 6">
    <name type="scientific">Nocardioides marinisabuli</name>
    <dbReference type="NCBI Taxonomy" id="419476"/>
    <lineage>
        <taxon>Bacteria</taxon>
        <taxon>Bacillati</taxon>
        <taxon>Actinomycetota</taxon>
        <taxon>Actinomycetes</taxon>
        <taxon>Propionibacteriales</taxon>
        <taxon>Nocardioidaceae</taxon>
        <taxon>Nocardioides</taxon>
    </lineage>
</organism>
<keyword evidence="2" id="KW-0547">Nucleotide-binding</keyword>
<dbReference type="InterPro" id="IPR027417">
    <property type="entry name" value="P-loop_NTPase"/>
</dbReference>
<dbReference type="Pfam" id="PF12399">
    <property type="entry name" value="BCA_ABC_TP_C"/>
    <property type="match status" value="1"/>
</dbReference>
<dbReference type="EMBL" id="JACCBE010000001">
    <property type="protein sequence ID" value="NYD59529.1"/>
    <property type="molecule type" value="Genomic_DNA"/>
</dbReference>
<evidence type="ECO:0000256" key="3">
    <source>
        <dbReference type="ARBA" id="ARBA00022840"/>
    </source>
</evidence>
<evidence type="ECO:0000313" key="6">
    <source>
        <dbReference type="Proteomes" id="UP000516957"/>
    </source>
</evidence>
<dbReference type="SUPFAM" id="SSF52540">
    <property type="entry name" value="P-loop containing nucleoside triphosphate hydrolases"/>
    <property type="match status" value="1"/>
</dbReference>
<evidence type="ECO:0000256" key="2">
    <source>
        <dbReference type="ARBA" id="ARBA00022741"/>
    </source>
</evidence>
<accession>A0A7Y9JU60</accession>
<dbReference type="Pfam" id="PF00005">
    <property type="entry name" value="ABC_tran"/>
    <property type="match status" value="1"/>
</dbReference>
<name>A0A7Y9JU60_9ACTN</name>
<keyword evidence="1" id="KW-0813">Transport</keyword>
<reference evidence="5 6" key="1">
    <citation type="submission" date="2020-07" db="EMBL/GenBank/DDBJ databases">
        <title>Sequencing the genomes of 1000 actinobacteria strains.</title>
        <authorList>
            <person name="Klenk H.-P."/>
        </authorList>
    </citation>
    <scope>NUCLEOTIDE SEQUENCE [LARGE SCALE GENOMIC DNA]</scope>
    <source>
        <strain evidence="5 6">DSM 18965</strain>
    </source>
</reference>
<keyword evidence="3" id="KW-0067">ATP-binding</keyword>
<sequence>MSARTLGSTLLHLQDVAKHFGGVKAVDGVTLSVPTGTVMGLMGPNGAGKTSLLNLITGFYSPDQGSIVFEDAEIAGHSAHAISRQGITRTYQNVRLLSGFSVLDQVVTGMYADRRAWSLGSLLFSPRERRERRECEERAAALLDRVGVTERRELADELPYGTQRRVEIARALATGPRLILLDEPTAGMNAEESTQIGELVRSVRDDGVTVMLIEHNMRLILDYCDAAYVMSFGTVLAHGTPRECVDDPRVQEAYFGKEADASDIPALREL</sequence>
<protein>
    <submittedName>
        <fullName evidence="5">ABC-type branched-subunit amino acid transport system ATPase component</fullName>
    </submittedName>
</protein>